<dbReference type="CDD" id="cd08508">
    <property type="entry name" value="PBP2_NikA_DppA_OppA_like_1"/>
    <property type="match status" value="1"/>
</dbReference>
<comment type="subcellular location">
    <subcellularLocation>
        <location evidence="1">Periplasm</location>
    </subcellularLocation>
</comment>
<feature type="domain" description="Solute-binding protein family 5" evidence="4">
    <location>
        <begin position="79"/>
        <end position="430"/>
    </location>
</feature>
<proteinExistence type="inferred from homology"/>
<dbReference type="InterPro" id="IPR023765">
    <property type="entry name" value="SBP_5_CS"/>
</dbReference>
<dbReference type="AlphaFoldDB" id="A0A8J2Z0Y7"/>
<dbReference type="InterPro" id="IPR000914">
    <property type="entry name" value="SBP_5_dom"/>
</dbReference>
<evidence type="ECO:0000256" key="3">
    <source>
        <dbReference type="ARBA" id="ARBA00022729"/>
    </source>
</evidence>
<reference evidence="5" key="2">
    <citation type="submission" date="2020-09" db="EMBL/GenBank/DDBJ databases">
        <authorList>
            <person name="Sun Q."/>
            <person name="Zhou Y."/>
        </authorList>
    </citation>
    <scope>NUCLEOTIDE SEQUENCE</scope>
    <source>
        <strain evidence="5">CGMCC 1.15725</strain>
    </source>
</reference>
<organism evidence="5 6">
    <name type="scientific">Aliidongia dinghuensis</name>
    <dbReference type="NCBI Taxonomy" id="1867774"/>
    <lineage>
        <taxon>Bacteria</taxon>
        <taxon>Pseudomonadati</taxon>
        <taxon>Pseudomonadota</taxon>
        <taxon>Alphaproteobacteria</taxon>
        <taxon>Rhodospirillales</taxon>
        <taxon>Dongiaceae</taxon>
        <taxon>Aliidongia</taxon>
    </lineage>
</organism>
<dbReference type="InterPro" id="IPR039424">
    <property type="entry name" value="SBP_5"/>
</dbReference>
<evidence type="ECO:0000256" key="2">
    <source>
        <dbReference type="ARBA" id="ARBA00005695"/>
    </source>
</evidence>
<dbReference type="RefSeq" id="WP_189052085.1">
    <property type="nucleotide sequence ID" value="NZ_BMJQ01000025.1"/>
</dbReference>
<evidence type="ECO:0000313" key="5">
    <source>
        <dbReference type="EMBL" id="GGF47244.1"/>
    </source>
</evidence>
<comment type="similarity">
    <text evidence="2">Belongs to the bacterial solute-binding protein 5 family.</text>
</comment>
<gene>
    <name evidence="5" type="ORF">GCM10011611_62070</name>
</gene>
<keyword evidence="3" id="KW-0732">Signal</keyword>
<evidence type="ECO:0000256" key="1">
    <source>
        <dbReference type="ARBA" id="ARBA00004418"/>
    </source>
</evidence>
<evidence type="ECO:0000259" key="4">
    <source>
        <dbReference type="Pfam" id="PF00496"/>
    </source>
</evidence>
<sequence>MLKVAARIAGLLFVLWLPQLGLPQPALAEESTLQVGSGSGDVSTLDPHRASATGDMTLIGWIYSGLVRFKPGSADPRDIEPDLAESWEASADGRTWTFHLRKGVKFQGDWGELTADDVVYSLNRAADSKRSTFSSDFAAIESVAKLDDYTVRVALKYPDVNFLGRVSSYHGGNIISRKAAEKLGDDFGHHPVGTGPFAFVEQVTQQYVKLAANPDYFRGKPKIDTIIVHNIPSDSARELAFASGELDLMEAKREQRWVDSARKRRGFNVDIFRPGEYRELHINQTVPPLDDVRVRQAIAAAINVDDLVRFVGRDVGFKGCSVVPPGYLGEDCSVGSYSFDLAKAKALLAEAGHPDGFTVKAIVSNISAQQPFMEVIQAELAKVGIKLDMQVVDHPTYQSQIRRDLSGLVFYGAARFPIADTYLSEFFHSRAIVGTPTAASNFSHCKVADAEIEGARVAADAAAQLAMWKEAQRKIMADVCAVPLFELRQVWVHSDRLNYGYELKGAMNLAPPITEASTVKPR</sequence>
<dbReference type="Gene3D" id="3.10.105.10">
    <property type="entry name" value="Dipeptide-binding Protein, Domain 3"/>
    <property type="match status" value="1"/>
</dbReference>
<dbReference type="PROSITE" id="PS01040">
    <property type="entry name" value="SBP_BACTERIAL_5"/>
    <property type="match status" value="1"/>
</dbReference>
<accession>A0A8J2Z0Y7</accession>
<dbReference type="PANTHER" id="PTHR30290">
    <property type="entry name" value="PERIPLASMIC BINDING COMPONENT OF ABC TRANSPORTER"/>
    <property type="match status" value="1"/>
</dbReference>
<dbReference type="GO" id="GO:0030288">
    <property type="term" value="C:outer membrane-bounded periplasmic space"/>
    <property type="evidence" value="ECO:0007669"/>
    <property type="project" value="UniProtKB-ARBA"/>
</dbReference>
<dbReference type="Gene3D" id="3.40.190.10">
    <property type="entry name" value="Periplasmic binding protein-like II"/>
    <property type="match status" value="1"/>
</dbReference>
<comment type="caution">
    <text evidence="5">The sequence shown here is derived from an EMBL/GenBank/DDBJ whole genome shotgun (WGS) entry which is preliminary data.</text>
</comment>
<name>A0A8J2Z0Y7_9PROT</name>
<protein>
    <submittedName>
        <fullName evidence="5">Peptide ABC transporter substrate-binding protein</fullName>
    </submittedName>
</protein>
<dbReference type="GO" id="GO:1904680">
    <property type="term" value="F:peptide transmembrane transporter activity"/>
    <property type="evidence" value="ECO:0007669"/>
    <property type="project" value="TreeGrafter"/>
</dbReference>
<dbReference type="PIRSF" id="PIRSF002741">
    <property type="entry name" value="MppA"/>
    <property type="match status" value="1"/>
</dbReference>
<keyword evidence="6" id="KW-1185">Reference proteome</keyword>
<dbReference type="SUPFAM" id="SSF53850">
    <property type="entry name" value="Periplasmic binding protein-like II"/>
    <property type="match status" value="1"/>
</dbReference>
<dbReference type="EMBL" id="BMJQ01000025">
    <property type="protein sequence ID" value="GGF47244.1"/>
    <property type="molecule type" value="Genomic_DNA"/>
</dbReference>
<dbReference type="Proteomes" id="UP000646365">
    <property type="component" value="Unassembled WGS sequence"/>
</dbReference>
<dbReference type="GO" id="GO:0015833">
    <property type="term" value="P:peptide transport"/>
    <property type="evidence" value="ECO:0007669"/>
    <property type="project" value="TreeGrafter"/>
</dbReference>
<dbReference type="GO" id="GO:0043190">
    <property type="term" value="C:ATP-binding cassette (ABC) transporter complex"/>
    <property type="evidence" value="ECO:0007669"/>
    <property type="project" value="InterPro"/>
</dbReference>
<dbReference type="InterPro" id="IPR030678">
    <property type="entry name" value="Peptide/Ni-bd"/>
</dbReference>
<dbReference type="Gene3D" id="3.90.76.10">
    <property type="entry name" value="Dipeptide-binding Protein, Domain 1"/>
    <property type="match status" value="1"/>
</dbReference>
<dbReference type="Pfam" id="PF00496">
    <property type="entry name" value="SBP_bac_5"/>
    <property type="match status" value="1"/>
</dbReference>
<evidence type="ECO:0000313" key="6">
    <source>
        <dbReference type="Proteomes" id="UP000646365"/>
    </source>
</evidence>
<reference evidence="5" key="1">
    <citation type="journal article" date="2014" name="Int. J. Syst. Evol. Microbiol.">
        <title>Complete genome sequence of Corynebacterium casei LMG S-19264T (=DSM 44701T), isolated from a smear-ripened cheese.</title>
        <authorList>
            <consortium name="US DOE Joint Genome Institute (JGI-PGF)"/>
            <person name="Walter F."/>
            <person name="Albersmeier A."/>
            <person name="Kalinowski J."/>
            <person name="Ruckert C."/>
        </authorList>
    </citation>
    <scope>NUCLEOTIDE SEQUENCE</scope>
    <source>
        <strain evidence="5">CGMCC 1.15725</strain>
    </source>
</reference>